<dbReference type="EMBL" id="BONH01000055">
    <property type="protein sequence ID" value="GIG02572.1"/>
    <property type="molecule type" value="Genomic_DNA"/>
</dbReference>
<reference evidence="2 3" key="1">
    <citation type="submission" date="2021-01" db="EMBL/GenBank/DDBJ databases">
        <title>Whole genome shotgun sequence of Catellatospora citrea NBRC 14495.</title>
        <authorList>
            <person name="Komaki H."/>
            <person name="Tamura T."/>
        </authorList>
    </citation>
    <scope>NUCLEOTIDE SEQUENCE [LARGE SCALE GENOMIC DNA]</scope>
    <source>
        <strain evidence="2 3">NBRC 14495</strain>
    </source>
</reference>
<proteinExistence type="predicted"/>
<gene>
    <name evidence="2" type="ORF">Cci01nite_76650</name>
</gene>
<organism evidence="2 3">
    <name type="scientific">Catellatospora citrea</name>
    <dbReference type="NCBI Taxonomy" id="53366"/>
    <lineage>
        <taxon>Bacteria</taxon>
        <taxon>Bacillati</taxon>
        <taxon>Actinomycetota</taxon>
        <taxon>Actinomycetes</taxon>
        <taxon>Micromonosporales</taxon>
        <taxon>Micromonosporaceae</taxon>
        <taxon>Catellatospora</taxon>
    </lineage>
</organism>
<feature type="compositionally biased region" description="Gly residues" evidence="1">
    <location>
        <begin position="63"/>
        <end position="73"/>
    </location>
</feature>
<name>A0A8J3KML1_9ACTN</name>
<protein>
    <submittedName>
        <fullName evidence="2">Uncharacterized protein</fullName>
    </submittedName>
</protein>
<accession>A0A8J3KML1</accession>
<feature type="compositionally biased region" description="Low complexity" evidence="1">
    <location>
        <begin position="87"/>
        <end position="102"/>
    </location>
</feature>
<comment type="caution">
    <text evidence="2">The sequence shown here is derived from an EMBL/GenBank/DDBJ whole genome shotgun (WGS) entry which is preliminary data.</text>
</comment>
<evidence type="ECO:0000256" key="1">
    <source>
        <dbReference type="SAM" id="MobiDB-lite"/>
    </source>
</evidence>
<dbReference type="AlphaFoldDB" id="A0A8J3KML1"/>
<keyword evidence="3" id="KW-1185">Reference proteome</keyword>
<evidence type="ECO:0000313" key="2">
    <source>
        <dbReference type="EMBL" id="GIG02572.1"/>
    </source>
</evidence>
<sequence>MPASPTQTACSSNAPYGSFSGCVADCPEDSSSGGWMATTLLFGRSAHKAANSPTAACHDGEGDGCGSGTGRGGSALADRHHQPPPISSATTATEATAAPRPRLLSTVGDSNGDARH</sequence>
<feature type="region of interest" description="Disordered" evidence="1">
    <location>
        <begin position="48"/>
        <end position="116"/>
    </location>
</feature>
<dbReference type="Proteomes" id="UP000659904">
    <property type="component" value="Unassembled WGS sequence"/>
</dbReference>
<evidence type="ECO:0000313" key="3">
    <source>
        <dbReference type="Proteomes" id="UP000659904"/>
    </source>
</evidence>